<dbReference type="CDD" id="cd07987">
    <property type="entry name" value="LPLAT_MGAT-like"/>
    <property type="match status" value="1"/>
</dbReference>
<dbReference type="GO" id="GO:0016746">
    <property type="term" value="F:acyltransferase activity"/>
    <property type="evidence" value="ECO:0007669"/>
    <property type="project" value="InterPro"/>
</dbReference>
<gene>
    <name evidence="2" type="ORF">QR98_0029660</name>
</gene>
<dbReference type="PANTHER" id="PTHR22753">
    <property type="entry name" value="TRANSMEMBRANE PROTEIN 68"/>
    <property type="match status" value="1"/>
</dbReference>
<evidence type="ECO:0000259" key="1">
    <source>
        <dbReference type="Pfam" id="PF01553"/>
    </source>
</evidence>
<keyword evidence="2" id="KW-0812">Transmembrane</keyword>
<keyword evidence="2" id="KW-0472">Membrane</keyword>
<evidence type="ECO:0000313" key="3">
    <source>
        <dbReference type="Proteomes" id="UP000616769"/>
    </source>
</evidence>
<comment type="caution">
    <text evidence="2">The sequence shown here is derived from an EMBL/GenBank/DDBJ whole genome shotgun (WGS) entry which is preliminary data.</text>
</comment>
<dbReference type="OrthoDB" id="6493529at2759"/>
<name>A0A132A0N9_SARSC</name>
<reference evidence="2 3" key="1">
    <citation type="journal article" date="2015" name="Parasit. Vectors">
        <title>Draft genome of the scabies mite.</title>
        <authorList>
            <person name="Rider S.D.Jr."/>
            <person name="Morgan M.S."/>
            <person name="Arlian L.G."/>
        </authorList>
    </citation>
    <scope>NUCLEOTIDE SEQUENCE [LARGE SCALE GENOMIC DNA]</scope>
    <source>
        <strain evidence="2">Arlian Lab</strain>
    </source>
</reference>
<feature type="domain" description="Phospholipid/glycerol acyltransferase" evidence="1">
    <location>
        <begin position="43"/>
        <end position="163"/>
    </location>
</feature>
<dbReference type="InterPro" id="IPR002123">
    <property type="entry name" value="Plipid/glycerol_acylTrfase"/>
</dbReference>
<dbReference type="EMBL" id="JXLN01009107">
    <property type="protein sequence ID" value="KPM04517.1"/>
    <property type="molecule type" value="Genomic_DNA"/>
</dbReference>
<dbReference type="VEuPathDB" id="VectorBase:SSCA005832"/>
<accession>A0A132A0N9</accession>
<dbReference type="AlphaFoldDB" id="A0A132A0N9"/>
<dbReference type="Pfam" id="PF01553">
    <property type="entry name" value="Acyltransferase"/>
    <property type="match status" value="1"/>
</dbReference>
<dbReference type="GO" id="GO:0016020">
    <property type="term" value="C:membrane"/>
    <property type="evidence" value="ECO:0007669"/>
    <property type="project" value="TreeGrafter"/>
</dbReference>
<evidence type="ECO:0000313" key="2">
    <source>
        <dbReference type="EMBL" id="KPM04517.1"/>
    </source>
</evidence>
<dbReference type="SUPFAM" id="SSF69593">
    <property type="entry name" value="Glycerol-3-phosphate (1)-acyltransferase"/>
    <property type="match status" value="1"/>
</dbReference>
<dbReference type="PANTHER" id="PTHR22753:SF14">
    <property type="entry name" value="MONOACYLGLYCEROL_DIACYLGLYCEROL O-ACYLTRANSFERASE"/>
    <property type="match status" value="1"/>
</dbReference>
<organism evidence="2 3">
    <name type="scientific">Sarcoptes scabiei</name>
    <name type="common">Itch mite</name>
    <name type="synonym">Acarus scabiei</name>
    <dbReference type="NCBI Taxonomy" id="52283"/>
    <lineage>
        <taxon>Eukaryota</taxon>
        <taxon>Metazoa</taxon>
        <taxon>Ecdysozoa</taxon>
        <taxon>Arthropoda</taxon>
        <taxon>Chelicerata</taxon>
        <taxon>Arachnida</taxon>
        <taxon>Acari</taxon>
        <taxon>Acariformes</taxon>
        <taxon>Sarcoptiformes</taxon>
        <taxon>Astigmata</taxon>
        <taxon>Psoroptidia</taxon>
        <taxon>Sarcoptoidea</taxon>
        <taxon>Sarcoptidae</taxon>
        <taxon>Sarcoptinae</taxon>
        <taxon>Sarcoptes</taxon>
    </lineage>
</organism>
<protein>
    <submittedName>
        <fullName evidence="2">Transmembrane protein 68-like protein 2</fullName>
    </submittedName>
</protein>
<proteinExistence type="predicted"/>
<dbReference type="Proteomes" id="UP000616769">
    <property type="component" value="Unassembled WGS sequence"/>
</dbReference>
<sequence length="255" mass="29324">MLMVMLMKSKNILCKFILAQIKLITEMISLLILFYGKVMHSYEVVGIENVPAKGPILLIGYHGIMPTDLILAHNQIYRRYGRWSRSVGDRFLFIAGSLVDEYVFSGPLSKCIDVLQKGHILTITPGGTREAQFATKKYEILWNNRCGFAKAAQQSQTNIVPVFTQNVRQVYLLPETLQKLLRPLYERFRIPMVPFWGGFPVKLRTYFGEPISFSRAETPEELAKLAEESLAELIRKNQKFPATISNAFRERFRIE</sequence>